<keyword evidence="4" id="KW-0808">Transferase</keyword>
<keyword evidence="12" id="KW-1185">Reference proteome</keyword>
<evidence type="ECO:0000256" key="6">
    <source>
        <dbReference type="ARBA" id="ARBA00022777"/>
    </source>
</evidence>
<keyword evidence="8" id="KW-0902">Two-component regulatory system</keyword>
<organism evidence="11 12">
    <name type="scientific">Pseudomarimonas salicorniae</name>
    <dbReference type="NCBI Taxonomy" id="2933270"/>
    <lineage>
        <taxon>Bacteria</taxon>
        <taxon>Pseudomonadati</taxon>
        <taxon>Pseudomonadota</taxon>
        <taxon>Gammaproteobacteria</taxon>
        <taxon>Lysobacterales</taxon>
        <taxon>Lysobacteraceae</taxon>
        <taxon>Pseudomarimonas</taxon>
    </lineage>
</organism>
<dbReference type="RefSeq" id="WP_248209559.1">
    <property type="nucleotide sequence ID" value="NZ_JALNMH010000009.1"/>
</dbReference>
<keyword evidence="3" id="KW-0597">Phosphoprotein</keyword>
<evidence type="ECO:0000259" key="10">
    <source>
        <dbReference type="PROSITE" id="PS50109"/>
    </source>
</evidence>
<evidence type="ECO:0000256" key="7">
    <source>
        <dbReference type="ARBA" id="ARBA00022840"/>
    </source>
</evidence>
<dbReference type="PANTHER" id="PTHR24421">
    <property type="entry name" value="NITRATE/NITRITE SENSOR PROTEIN NARX-RELATED"/>
    <property type="match status" value="1"/>
</dbReference>
<keyword evidence="5" id="KW-0547">Nucleotide-binding</keyword>
<dbReference type="CDD" id="cd16917">
    <property type="entry name" value="HATPase_UhpB-NarQ-NarX-like"/>
    <property type="match status" value="1"/>
</dbReference>
<dbReference type="EC" id="2.7.13.3" evidence="2"/>
<proteinExistence type="predicted"/>
<dbReference type="Proteomes" id="UP001431449">
    <property type="component" value="Unassembled WGS sequence"/>
</dbReference>
<evidence type="ECO:0000256" key="2">
    <source>
        <dbReference type="ARBA" id="ARBA00012438"/>
    </source>
</evidence>
<sequence>MNPRARPDRSLPFPPPEACALDADPRFLALLERLPDPTLLLDGETVRYANPAARSQAGLPADDPHPELQLDALFDGASAQRVRQALDNGSKGDGWTALDRLRLRRLDETWISRDGELVAIPGASGPALMTLRAAVAEQSAPVVAAARRALAESSLRAVEAQERERARLSRELHDQIGQSLSAAALRLSLLLQRHAIPDDDPQAMALSSILDDVLQQTRSLSLQLRPPQLDDFGLASALRSLLQRLFADTGIHYDIEIEGSRDMPANRVSVAAYRIIQECLTNVLRHARAAALRVELRADSIGLVLTVVDDGAGFDAERVDSERLGLRGMRERAEALGGQLVVHSRAGIGTRVRAFLPWSPLHAASQTERA</sequence>
<dbReference type="InterPro" id="IPR050482">
    <property type="entry name" value="Sensor_HK_TwoCompSys"/>
</dbReference>
<dbReference type="PROSITE" id="PS50109">
    <property type="entry name" value="HIS_KIN"/>
    <property type="match status" value="1"/>
</dbReference>
<keyword evidence="9" id="KW-0175">Coiled coil</keyword>
<evidence type="ECO:0000256" key="4">
    <source>
        <dbReference type="ARBA" id="ARBA00022679"/>
    </source>
</evidence>
<dbReference type="InterPro" id="IPR005467">
    <property type="entry name" value="His_kinase_dom"/>
</dbReference>
<dbReference type="InterPro" id="IPR036890">
    <property type="entry name" value="HATPase_C_sf"/>
</dbReference>
<dbReference type="InterPro" id="IPR003594">
    <property type="entry name" value="HATPase_dom"/>
</dbReference>
<dbReference type="Gene3D" id="1.20.5.1930">
    <property type="match status" value="1"/>
</dbReference>
<dbReference type="Gene3D" id="3.30.565.10">
    <property type="entry name" value="Histidine kinase-like ATPase, C-terminal domain"/>
    <property type="match status" value="1"/>
</dbReference>
<evidence type="ECO:0000313" key="11">
    <source>
        <dbReference type="EMBL" id="MCK7594411.1"/>
    </source>
</evidence>
<name>A0ABT0GIN7_9GAMM</name>
<accession>A0ABT0GIN7</accession>
<dbReference type="Pfam" id="PF02518">
    <property type="entry name" value="HATPase_c"/>
    <property type="match status" value="1"/>
</dbReference>
<feature type="domain" description="Histidine kinase" evidence="10">
    <location>
        <begin position="171"/>
        <end position="360"/>
    </location>
</feature>
<comment type="catalytic activity">
    <reaction evidence="1">
        <text>ATP + protein L-histidine = ADP + protein N-phospho-L-histidine.</text>
        <dbReference type="EC" id="2.7.13.3"/>
    </reaction>
</comment>
<gene>
    <name evidence="11" type="ORF">M0G41_12105</name>
</gene>
<evidence type="ECO:0000256" key="3">
    <source>
        <dbReference type="ARBA" id="ARBA00022553"/>
    </source>
</evidence>
<evidence type="ECO:0000256" key="8">
    <source>
        <dbReference type="ARBA" id="ARBA00023012"/>
    </source>
</evidence>
<dbReference type="GO" id="GO:0016301">
    <property type="term" value="F:kinase activity"/>
    <property type="evidence" value="ECO:0007669"/>
    <property type="project" value="UniProtKB-KW"/>
</dbReference>
<evidence type="ECO:0000313" key="12">
    <source>
        <dbReference type="Proteomes" id="UP001431449"/>
    </source>
</evidence>
<feature type="coiled-coil region" evidence="9">
    <location>
        <begin position="143"/>
        <end position="178"/>
    </location>
</feature>
<dbReference type="SUPFAM" id="SSF55874">
    <property type="entry name" value="ATPase domain of HSP90 chaperone/DNA topoisomerase II/histidine kinase"/>
    <property type="match status" value="1"/>
</dbReference>
<dbReference type="SMART" id="SM00387">
    <property type="entry name" value="HATPase_c"/>
    <property type="match status" value="1"/>
</dbReference>
<keyword evidence="6 11" id="KW-0418">Kinase</keyword>
<protein>
    <recommendedName>
        <fullName evidence="2">histidine kinase</fullName>
        <ecNumber evidence="2">2.7.13.3</ecNumber>
    </recommendedName>
</protein>
<comment type="caution">
    <text evidence="11">The sequence shown here is derived from an EMBL/GenBank/DDBJ whole genome shotgun (WGS) entry which is preliminary data.</text>
</comment>
<evidence type="ECO:0000256" key="1">
    <source>
        <dbReference type="ARBA" id="ARBA00000085"/>
    </source>
</evidence>
<dbReference type="InterPro" id="IPR011712">
    <property type="entry name" value="Sig_transdc_His_kin_sub3_dim/P"/>
</dbReference>
<dbReference type="PANTHER" id="PTHR24421:SF10">
    <property type="entry name" value="NITRATE_NITRITE SENSOR PROTEIN NARQ"/>
    <property type="match status" value="1"/>
</dbReference>
<reference evidence="11" key="1">
    <citation type="submission" date="2022-04" db="EMBL/GenBank/DDBJ databases">
        <title>Lysobacter sp. CAU 1642 isolated from sea sand.</title>
        <authorList>
            <person name="Kim W."/>
        </authorList>
    </citation>
    <scope>NUCLEOTIDE SEQUENCE</scope>
    <source>
        <strain evidence="11">CAU 1642</strain>
    </source>
</reference>
<evidence type="ECO:0000256" key="5">
    <source>
        <dbReference type="ARBA" id="ARBA00022741"/>
    </source>
</evidence>
<dbReference type="Pfam" id="PF07730">
    <property type="entry name" value="HisKA_3"/>
    <property type="match status" value="1"/>
</dbReference>
<dbReference type="EMBL" id="JALNMH010000009">
    <property type="protein sequence ID" value="MCK7594411.1"/>
    <property type="molecule type" value="Genomic_DNA"/>
</dbReference>
<evidence type="ECO:0000256" key="9">
    <source>
        <dbReference type="SAM" id="Coils"/>
    </source>
</evidence>
<keyword evidence="7" id="KW-0067">ATP-binding</keyword>